<keyword evidence="2" id="KW-1185">Reference proteome</keyword>
<accession>A0A9P6R5D3</accession>
<reference evidence="1" key="1">
    <citation type="journal article" date="2020" name="Fungal Divers.">
        <title>Resolving the Mortierellaceae phylogeny through synthesis of multi-gene phylogenetics and phylogenomics.</title>
        <authorList>
            <person name="Vandepol N."/>
            <person name="Liber J."/>
            <person name="Desiro A."/>
            <person name="Na H."/>
            <person name="Kennedy M."/>
            <person name="Barry K."/>
            <person name="Grigoriev I.V."/>
            <person name="Miller A.N."/>
            <person name="O'Donnell K."/>
            <person name="Stajich J.E."/>
            <person name="Bonito G."/>
        </authorList>
    </citation>
    <scope>NUCLEOTIDE SEQUENCE</scope>
    <source>
        <strain evidence="1">NVP60</strain>
    </source>
</reference>
<name>A0A9P6R5D3_9FUNG</name>
<proteinExistence type="predicted"/>
<dbReference type="AlphaFoldDB" id="A0A9P6R5D3"/>
<organism evidence="1 2">
    <name type="scientific">Linnemannia gamsii</name>
    <dbReference type="NCBI Taxonomy" id="64522"/>
    <lineage>
        <taxon>Eukaryota</taxon>
        <taxon>Fungi</taxon>
        <taxon>Fungi incertae sedis</taxon>
        <taxon>Mucoromycota</taxon>
        <taxon>Mortierellomycotina</taxon>
        <taxon>Mortierellomycetes</taxon>
        <taxon>Mortierellales</taxon>
        <taxon>Mortierellaceae</taxon>
        <taxon>Linnemannia</taxon>
    </lineage>
</organism>
<dbReference type="EMBL" id="JAAAIN010000872">
    <property type="protein sequence ID" value="KAG0310180.1"/>
    <property type="molecule type" value="Genomic_DNA"/>
</dbReference>
<dbReference type="Proteomes" id="UP000823405">
    <property type="component" value="Unassembled WGS sequence"/>
</dbReference>
<sequence length="273" mass="28649">MRFTIAATAACYTNQVYNTALVNAGGAPDYKALIEGVCSKPACSAGTLDTAETKYLAACNASLAIESQNGNILQLGKSALDIFFATPIRAAYCALDPQAVPLPAPQVTPPQYCLAQNTTNPSGRFVSQLAIYLTSGTIRSNQAPFFNVSHIDPTELCSPCSQLAMTSTVDYLAKTKMPAITPFYTPEFVQYWTKLVPAYNDACKTKLVQAWPEGTLNVTMPNVPTPSVTAPVTNIPTTVSSTNPTATKGNAAGSLKPAAGVATALLMVVAALL</sequence>
<evidence type="ECO:0000313" key="2">
    <source>
        <dbReference type="Proteomes" id="UP000823405"/>
    </source>
</evidence>
<gene>
    <name evidence="1" type="ORF">BGZ97_012737</name>
</gene>
<comment type="caution">
    <text evidence="1">The sequence shown here is derived from an EMBL/GenBank/DDBJ whole genome shotgun (WGS) entry which is preliminary data.</text>
</comment>
<evidence type="ECO:0000313" key="1">
    <source>
        <dbReference type="EMBL" id="KAG0310180.1"/>
    </source>
</evidence>
<protein>
    <submittedName>
        <fullName evidence="1">Uncharacterized protein</fullName>
    </submittedName>
</protein>
<dbReference type="OrthoDB" id="2437006at2759"/>